<keyword evidence="2" id="KW-1185">Reference proteome</keyword>
<name>A0A127QPQ5_9BURK</name>
<gene>
    <name evidence="1" type="ORF">CAter282_4297</name>
</gene>
<evidence type="ECO:0000313" key="2">
    <source>
        <dbReference type="Proteomes" id="UP000071778"/>
    </source>
</evidence>
<dbReference type="AlphaFoldDB" id="A0A127QPQ5"/>
<accession>A0A127QPQ5</accession>
<evidence type="ECO:0000313" key="1">
    <source>
        <dbReference type="EMBL" id="AMP11957.1"/>
    </source>
</evidence>
<protein>
    <submittedName>
        <fullName evidence="1">Uncharacterized protein</fullName>
    </submittedName>
</protein>
<dbReference type="EMBL" id="CP013235">
    <property type="protein sequence ID" value="AMP11957.1"/>
    <property type="molecule type" value="Genomic_DNA"/>
</dbReference>
<organism evidence="1 2">
    <name type="scientific">Collimonas arenae</name>
    <dbReference type="NCBI Taxonomy" id="279058"/>
    <lineage>
        <taxon>Bacteria</taxon>
        <taxon>Pseudomonadati</taxon>
        <taxon>Pseudomonadota</taxon>
        <taxon>Betaproteobacteria</taxon>
        <taxon>Burkholderiales</taxon>
        <taxon>Oxalobacteraceae</taxon>
        <taxon>Collimonas</taxon>
    </lineage>
</organism>
<sequence length="46" mass="5025">MYLGMLDLSPEDCHSCFRLAFMTYTVISAVLAASSSPYEISEESSA</sequence>
<dbReference type="PATRIC" id="fig|279058.18.peg.4228"/>
<reference evidence="1 2" key="1">
    <citation type="submission" date="2015-11" db="EMBL/GenBank/DDBJ databases">
        <title>Exploring the genomic traits of fungus-feeding bacterial genus Collimonas.</title>
        <authorList>
            <person name="Song C."/>
            <person name="Schmidt R."/>
            <person name="de Jager V."/>
            <person name="Krzyzanowska D."/>
            <person name="Jongedijk E."/>
            <person name="Cankar K."/>
            <person name="Beekwilder J."/>
            <person name="van Veen A."/>
            <person name="de Boer W."/>
            <person name="van Veen J.A."/>
            <person name="Garbeva P."/>
        </authorList>
    </citation>
    <scope>NUCLEOTIDE SEQUENCE [LARGE SCALE GENOMIC DNA]</scope>
    <source>
        <strain evidence="1 2">Ter282</strain>
    </source>
</reference>
<dbReference type="Proteomes" id="UP000071778">
    <property type="component" value="Chromosome"/>
</dbReference>
<proteinExistence type="predicted"/>